<reference evidence="8" key="1">
    <citation type="journal article" date="2021" name="PeerJ">
        <title>Extensive microbial diversity within the chicken gut microbiome revealed by metagenomics and culture.</title>
        <authorList>
            <person name="Gilroy R."/>
            <person name="Ravi A."/>
            <person name="Getino M."/>
            <person name="Pursley I."/>
            <person name="Horton D.L."/>
            <person name="Alikhan N.F."/>
            <person name="Baker D."/>
            <person name="Gharbi K."/>
            <person name="Hall N."/>
            <person name="Watson M."/>
            <person name="Adriaenssens E.M."/>
            <person name="Foster-Nyarko E."/>
            <person name="Jarju S."/>
            <person name="Secka A."/>
            <person name="Antonio M."/>
            <person name="Oren A."/>
            <person name="Chaudhuri R.R."/>
            <person name="La Ragione R."/>
            <person name="Hildebrand F."/>
            <person name="Pallen M.J."/>
        </authorList>
    </citation>
    <scope>NUCLEOTIDE SEQUENCE</scope>
    <source>
        <strain evidence="8">ChiBcec16_6824</strain>
    </source>
</reference>
<dbReference type="PROSITE" id="PS51462">
    <property type="entry name" value="NUDIX"/>
    <property type="match status" value="1"/>
</dbReference>
<name>A0A9D2BX76_9FIRM</name>
<evidence type="ECO:0000256" key="5">
    <source>
        <dbReference type="ARBA" id="ARBA00022842"/>
    </source>
</evidence>
<evidence type="ECO:0000256" key="4">
    <source>
        <dbReference type="ARBA" id="ARBA00022801"/>
    </source>
</evidence>
<dbReference type="InterPro" id="IPR045121">
    <property type="entry name" value="CoAse"/>
</dbReference>
<dbReference type="EMBL" id="DXDX01000059">
    <property type="protein sequence ID" value="HIY20866.1"/>
    <property type="molecule type" value="Genomic_DNA"/>
</dbReference>
<dbReference type="InterPro" id="IPR000086">
    <property type="entry name" value="NUDIX_hydrolase_dom"/>
</dbReference>
<reference evidence="8" key="2">
    <citation type="submission" date="2021-04" db="EMBL/GenBank/DDBJ databases">
        <authorList>
            <person name="Gilroy R."/>
        </authorList>
    </citation>
    <scope>NUCLEOTIDE SEQUENCE</scope>
    <source>
        <strain evidence="8">ChiBcec16_6824</strain>
    </source>
</reference>
<feature type="domain" description="Nudix hydrolase" evidence="7">
    <location>
        <begin position="21"/>
        <end position="157"/>
    </location>
</feature>
<dbReference type="CDD" id="cd03426">
    <property type="entry name" value="NUDIX_CoAse_Nudt7"/>
    <property type="match status" value="1"/>
</dbReference>
<keyword evidence="5" id="KW-0460">Magnesium</keyword>
<dbReference type="PANTHER" id="PTHR12992:SF11">
    <property type="entry name" value="MITOCHONDRIAL COENZYME A DIPHOSPHATASE NUDT8"/>
    <property type="match status" value="1"/>
</dbReference>
<evidence type="ECO:0000313" key="8">
    <source>
        <dbReference type="EMBL" id="HIY20866.1"/>
    </source>
</evidence>
<evidence type="ECO:0000256" key="2">
    <source>
        <dbReference type="ARBA" id="ARBA00001946"/>
    </source>
</evidence>
<dbReference type="AlphaFoldDB" id="A0A9D2BX76"/>
<organism evidence="8 9">
    <name type="scientific">Candidatus Flavonifractor merdigallinarum</name>
    <dbReference type="NCBI Taxonomy" id="2838589"/>
    <lineage>
        <taxon>Bacteria</taxon>
        <taxon>Bacillati</taxon>
        <taxon>Bacillota</taxon>
        <taxon>Clostridia</taxon>
        <taxon>Eubacteriales</taxon>
        <taxon>Oscillospiraceae</taxon>
        <taxon>Flavonifractor</taxon>
    </lineage>
</organism>
<gene>
    <name evidence="8" type="ORF">H9841_03060</name>
</gene>
<dbReference type="InterPro" id="IPR020084">
    <property type="entry name" value="NUDIX_hydrolase_CS"/>
</dbReference>
<keyword evidence="6" id="KW-0464">Manganese</keyword>
<dbReference type="Pfam" id="PF00293">
    <property type="entry name" value="NUDIX"/>
    <property type="match status" value="1"/>
</dbReference>
<dbReference type="GO" id="GO:0010945">
    <property type="term" value="F:coenzyme A diphosphatase activity"/>
    <property type="evidence" value="ECO:0007669"/>
    <property type="project" value="InterPro"/>
</dbReference>
<dbReference type="Proteomes" id="UP000823868">
    <property type="component" value="Unassembled WGS sequence"/>
</dbReference>
<dbReference type="PANTHER" id="PTHR12992">
    <property type="entry name" value="NUDIX HYDROLASE"/>
    <property type="match status" value="1"/>
</dbReference>
<dbReference type="InterPro" id="IPR015797">
    <property type="entry name" value="NUDIX_hydrolase-like_dom_sf"/>
</dbReference>
<keyword evidence="4" id="KW-0378">Hydrolase</keyword>
<dbReference type="SUPFAM" id="SSF55811">
    <property type="entry name" value="Nudix"/>
    <property type="match status" value="1"/>
</dbReference>
<evidence type="ECO:0000259" key="7">
    <source>
        <dbReference type="PROSITE" id="PS51462"/>
    </source>
</evidence>
<protein>
    <submittedName>
        <fullName evidence="8">CoA pyrophosphatase</fullName>
    </submittedName>
</protein>
<dbReference type="PROSITE" id="PS00893">
    <property type="entry name" value="NUDIX_BOX"/>
    <property type="match status" value="1"/>
</dbReference>
<dbReference type="GO" id="GO:0046872">
    <property type="term" value="F:metal ion binding"/>
    <property type="evidence" value="ECO:0007669"/>
    <property type="project" value="UniProtKB-KW"/>
</dbReference>
<keyword evidence="3" id="KW-0479">Metal-binding</keyword>
<evidence type="ECO:0000256" key="6">
    <source>
        <dbReference type="ARBA" id="ARBA00023211"/>
    </source>
</evidence>
<evidence type="ECO:0000256" key="3">
    <source>
        <dbReference type="ARBA" id="ARBA00022723"/>
    </source>
</evidence>
<accession>A0A9D2BX76</accession>
<evidence type="ECO:0000313" key="9">
    <source>
        <dbReference type="Proteomes" id="UP000823868"/>
    </source>
</evidence>
<comment type="cofactor">
    <cofactor evidence="1">
        <name>Mn(2+)</name>
        <dbReference type="ChEBI" id="CHEBI:29035"/>
    </cofactor>
</comment>
<evidence type="ECO:0000256" key="1">
    <source>
        <dbReference type="ARBA" id="ARBA00001936"/>
    </source>
</evidence>
<sequence>MTRSELHARFAQRTPDLQDVTARCVVLVPLVEGPSGWELLFEVRAATLRRQPGEVCFPGGRMELGEDAISCALRETWEEIGVPPQSVEVVAQLDILFHQSGFAMYPVLGVVDSAAARRLTLQSAEVAETFQVPLDFFRTHPPLCPTYPLSPQPGADFPYEAIGFPQGYPFRGGKVEVPIYRWEGRAIWGLTGRIVRHLVEVLG</sequence>
<comment type="cofactor">
    <cofactor evidence="2">
        <name>Mg(2+)</name>
        <dbReference type="ChEBI" id="CHEBI:18420"/>
    </cofactor>
</comment>
<proteinExistence type="predicted"/>
<dbReference type="Gene3D" id="3.90.79.10">
    <property type="entry name" value="Nucleoside Triphosphate Pyrophosphohydrolase"/>
    <property type="match status" value="1"/>
</dbReference>
<comment type="caution">
    <text evidence="8">The sequence shown here is derived from an EMBL/GenBank/DDBJ whole genome shotgun (WGS) entry which is preliminary data.</text>
</comment>